<dbReference type="HOGENOM" id="CLU_069356_28_2_6"/>
<evidence type="ECO:0000259" key="5">
    <source>
        <dbReference type="PROSITE" id="PS50977"/>
    </source>
</evidence>
<dbReference type="PROSITE" id="PS50977">
    <property type="entry name" value="HTH_TETR_2"/>
    <property type="match status" value="1"/>
</dbReference>
<keyword evidence="1" id="KW-0805">Transcription regulation</keyword>
<dbReference type="Proteomes" id="UP000025241">
    <property type="component" value="Chromosome I"/>
</dbReference>
<dbReference type="SUPFAM" id="SSF46689">
    <property type="entry name" value="Homeodomain-like"/>
    <property type="match status" value="1"/>
</dbReference>
<dbReference type="PATRIC" id="fig|1301098.3.peg.3891"/>
<proteinExistence type="predicted"/>
<accession>A0A024HK27</accession>
<keyword evidence="2 4" id="KW-0238">DNA-binding</keyword>
<evidence type="ECO:0000256" key="3">
    <source>
        <dbReference type="ARBA" id="ARBA00023163"/>
    </source>
</evidence>
<dbReference type="PROSITE" id="PS01081">
    <property type="entry name" value="HTH_TETR_1"/>
    <property type="match status" value="1"/>
</dbReference>
<evidence type="ECO:0000313" key="6">
    <source>
        <dbReference type="EMBL" id="CDF85216.1"/>
    </source>
</evidence>
<dbReference type="InterPro" id="IPR023772">
    <property type="entry name" value="DNA-bd_HTH_TetR-type_CS"/>
</dbReference>
<evidence type="ECO:0000256" key="2">
    <source>
        <dbReference type="ARBA" id="ARBA00023125"/>
    </source>
</evidence>
<dbReference type="KEGG" id="pkc:PKB_3882"/>
<dbReference type="PANTHER" id="PTHR47506">
    <property type="entry name" value="TRANSCRIPTIONAL REGULATORY PROTEIN"/>
    <property type="match status" value="1"/>
</dbReference>
<feature type="DNA-binding region" description="H-T-H motif" evidence="4">
    <location>
        <begin position="40"/>
        <end position="59"/>
    </location>
</feature>
<dbReference type="PANTHER" id="PTHR47506:SF7">
    <property type="entry name" value="TRANSCRIPTIONAL REGULATORY PROTEIN"/>
    <property type="match status" value="1"/>
</dbReference>
<evidence type="ECO:0000256" key="4">
    <source>
        <dbReference type="PROSITE-ProRule" id="PRU00335"/>
    </source>
</evidence>
<protein>
    <submittedName>
        <fullName evidence="6">Putative transcriptional regulator</fullName>
    </submittedName>
</protein>
<dbReference type="eggNOG" id="COG1309">
    <property type="taxonomic scope" value="Bacteria"/>
</dbReference>
<dbReference type="PRINTS" id="PR00455">
    <property type="entry name" value="HTHTETR"/>
</dbReference>
<reference evidence="6 7" key="2">
    <citation type="submission" date="2014-05" db="EMBL/GenBank/DDBJ databases">
        <title>Genome sequence of the 3-chlorobenzoate degrading bacterium Pseudomonas knackmussii B13 shows multiple evidence for horizontal gene transfer.</title>
        <authorList>
            <person name="Miyazaki R."/>
            <person name="Bertelli C."/>
            <person name="Falquet L."/>
            <person name="Robinson-Rechavi M."/>
            <person name="Gharib W."/>
            <person name="Roy S."/>
            <person name="Van der Meer J.R."/>
        </authorList>
    </citation>
    <scope>NUCLEOTIDE SEQUENCE [LARGE SCALE GENOMIC DNA]</scope>
    <source>
        <strain evidence="6 7">B13</strain>
    </source>
</reference>
<name>A0A024HK27_PSEKB</name>
<evidence type="ECO:0000256" key="1">
    <source>
        <dbReference type="ARBA" id="ARBA00023015"/>
    </source>
</evidence>
<keyword evidence="3" id="KW-0804">Transcription</keyword>
<dbReference type="EMBL" id="HG322950">
    <property type="protein sequence ID" value="CDF85216.1"/>
    <property type="molecule type" value="Genomic_DNA"/>
</dbReference>
<feature type="domain" description="HTH tetR-type" evidence="5">
    <location>
        <begin position="17"/>
        <end position="77"/>
    </location>
</feature>
<organism evidence="6 7">
    <name type="scientific">Pseudomonas knackmussii (strain DSM 6978 / CCUG 54928 / LMG 23759 / B13)</name>
    <dbReference type="NCBI Taxonomy" id="1301098"/>
    <lineage>
        <taxon>Bacteria</taxon>
        <taxon>Pseudomonadati</taxon>
        <taxon>Pseudomonadota</taxon>
        <taxon>Gammaproteobacteria</taxon>
        <taxon>Pseudomonadales</taxon>
        <taxon>Pseudomonadaceae</taxon>
        <taxon>Pseudomonas</taxon>
    </lineage>
</organism>
<gene>
    <name evidence="6" type="ORF">PKB_3882</name>
</gene>
<sequence>MSRKTAASPKGIGEKKAQTRERILGAAANALVRRGPVEPSVSEVMGAAGLTVGGFYAHFESKDALMLEAFRHLLERRRAKLKQFEPQMPFSERRQLAAAFYLSRKHRDSDEELGCPIPSTLAEAGHLPEGFREVLAEHIELMVAELAERPEDADTVLADLALMVGGLALARTLGSSDLSDRVLRAAKKAVN</sequence>
<dbReference type="GO" id="GO:0003677">
    <property type="term" value="F:DNA binding"/>
    <property type="evidence" value="ECO:0007669"/>
    <property type="project" value="UniProtKB-UniRule"/>
</dbReference>
<evidence type="ECO:0000313" key="7">
    <source>
        <dbReference type="Proteomes" id="UP000025241"/>
    </source>
</evidence>
<dbReference type="Gene3D" id="1.10.357.10">
    <property type="entry name" value="Tetracycline Repressor, domain 2"/>
    <property type="match status" value="1"/>
</dbReference>
<keyword evidence="7" id="KW-1185">Reference proteome</keyword>
<dbReference type="InterPro" id="IPR009057">
    <property type="entry name" value="Homeodomain-like_sf"/>
</dbReference>
<dbReference type="InterPro" id="IPR001647">
    <property type="entry name" value="HTH_TetR"/>
</dbReference>
<reference evidence="6 7" key="1">
    <citation type="submission" date="2013-03" db="EMBL/GenBank/DDBJ databases">
        <authorList>
            <person name="Linke B."/>
        </authorList>
    </citation>
    <scope>NUCLEOTIDE SEQUENCE [LARGE SCALE GENOMIC DNA]</scope>
    <source>
        <strain evidence="6 7">B13</strain>
    </source>
</reference>
<dbReference type="InterPro" id="IPR036271">
    <property type="entry name" value="Tet_transcr_reg_TetR-rel_C_sf"/>
</dbReference>
<dbReference type="Pfam" id="PF00440">
    <property type="entry name" value="TetR_N"/>
    <property type="match status" value="1"/>
</dbReference>
<dbReference type="STRING" id="1301098.PKB_3882"/>
<dbReference type="Gene3D" id="1.10.10.60">
    <property type="entry name" value="Homeodomain-like"/>
    <property type="match status" value="1"/>
</dbReference>
<dbReference type="AlphaFoldDB" id="A0A024HK27"/>
<dbReference type="SUPFAM" id="SSF48498">
    <property type="entry name" value="Tetracyclin repressor-like, C-terminal domain"/>
    <property type="match status" value="1"/>
</dbReference>